<dbReference type="InterPro" id="IPR010075">
    <property type="entry name" value="PRibForGlyAmidine_synth_PurQ"/>
</dbReference>
<keyword evidence="1" id="KW-0963">Cytoplasm</keyword>
<dbReference type="PANTHER" id="PTHR10099:SF1">
    <property type="entry name" value="PHOSPHORIBOSYLFORMYLGLYCINAMIDINE SYNTHASE"/>
    <property type="match status" value="1"/>
</dbReference>
<accession>A0A7V5UFL8</accession>
<dbReference type="InterPro" id="IPR029062">
    <property type="entry name" value="Class_I_gatase-like"/>
</dbReference>
<keyword evidence="3" id="KW-0547">Nucleotide-binding</keyword>
<sequence length="272" mass="30069">MVRSLVVTGFGINCEEEMAAAYRLAGAEADIVHLNQIFKERVSIHDYQILNFPGGFSFGDDLGSAKVLANKFKFKQMASGKRFLDEIERFLADGNYIVGVCNGFQALAKMGLLPNVAGNFEQEVTLTHNDSGKFEDRWVTCKVNPDSPGPFLRGIDLIDLPVRHGEGKLIIGNDQIREAIVQQSLNCLSYADETGNPTAEYPLNPNGSELNCAGLVDPSGHVFGLMPHPEAYLSFYNHPDWGKRKLTGKMESEEGEGLRIFRNLVNWISGKN</sequence>
<dbReference type="Pfam" id="PF13507">
    <property type="entry name" value="GATase_5"/>
    <property type="match status" value="1"/>
</dbReference>
<name>A0A7V5UFL8_CALAY</name>
<keyword evidence="5" id="KW-0378">Hydrolase</keyword>
<keyword evidence="6" id="KW-0067">ATP-binding</keyword>
<gene>
    <name evidence="8" type="ORF">ENJ89_09875</name>
</gene>
<dbReference type="Proteomes" id="UP000886124">
    <property type="component" value="Unassembled WGS sequence"/>
</dbReference>
<reference evidence="8" key="1">
    <citation type="journal article" date="2020" name="mSystems">
        <title>Genome- and Community-Level Interaction Insights into Carbon Utilization and Element Cycling Functions of Hydrothermarchaeota in Hydrothermal Sediment.</title>
        <authorList>
            <person name="Zhou Z."/>
            <person name="Liu Y."/>
            <person name="Xu W."/>
            <person name="Pan J."/>
            <person name="Luo Z.H."/>
            <person name="Li M."/>
        </authorList>
    </citation>
    <scope>NUCLEOTIDE SEQUENCE [LARGE SCALE GENOMIC DNA]</scope>
    <source>
        <strain evidence="8">HyVt-527</strain>
    </source>
</reference>
<evidence type="ECO:0000256" key="3">
    <source>
        <dbReference type="ARBA" id="ARBA00022741"/>
    </source>
</evidence>
<dbReference type="SMART" id="SM01211">
    <property type="entry name" value="GATase_5"/>
    <property type="match status" value="1"/>
</dbReference>
<dbReference type="SUPFAM" id="SSF52317">
    <property type="entry name" value="Class I glutamine amidotransferase-like"/>
    <property type="match status" value="1"/>
</dbReference>
<dbReference type="GO" id="GO:0005737">
    <property type="term" value="C:cytoplasm"/>
    <property type="evidence" value="ECO:0007669"/>
    <property type="project" value="TreeGrafter"/>
</dbReference>
<dbReference type="GO" id="GO:0016787">
    <property type="term" value="F:hydrolase activity"/>
    <property type="evidence" value="ECO:0007669"/>
    <property type="project" value="UniProtKB-KW"/>
</dbReference>
<dbReference type="PROSITE" id="PS51273">
    <property type="entry name" value="GATASE_TYPE_1"/>
    <property type="match status" value="1"/>
</dbReference>
<evidence type="ECO:0000256" key="6">
    <source>
        <dbReference type="ARBA" id="ARBA00022840"/>
    </source>
</evidence>
<comment type="caution">
    <text evidence="8">The sequence shown here is derived from an EMBL/GenBank/DDBJ whole genome shotgun (WGS) entry which is preliminary data.</text>
</comment>
<evidence type="ECO:0000256" key="4">
    <source>
        <dbReference type="ARBA" id="ARBA00022755"/>
    </source>
</evidence>
<evidence type="ECO:0000256" key="1">
    <source>
        <dbReference type="ARBA" id="ARBA00022490"/>
    </source>
</evidence>
<dbReference type="GO" id="GO:0005524">
    <property type="term" value="F:ATP binding"/>
    <property type="evidence" value="ECO:0007669"/>
    <property type="project" value="UniProtKB-KW"/>
</dbReference>
<dbReference type="GO" id="GO:0006189">
    <property type="term" value="P:'de novo' IMP biosynthetic process"/>
    <property type="evidence" value="ECO:0007669"/>
    <property type="project" value="InterPro"/>
</dbReference>
<keyword evidence="7" id="KW-0315">Glutamine amidotransferase</keyword>
<dbReference type="EMBL" id="DROD01000626">
    <property type="protein sequence ID" value="HHJ53490.1"/>
    <property type="molecule type" value="Genomic_DNA"/>
</dbReference>
<dbReference type="GO" id="GO:0004642">
    <property type="term" value="F:phosphoribosylformylglycinamidine synthase activity"/>
    <property type="evidence" value="ECO:0007669"/>
    <property type="project" value="InterPro"/>
</dbReference>
<evidence type="ECO:0000256" key="7">
    <source>
        <dbReference type="ARBA" id="ARBA00022962"/>
    </source>
</evidence>
<protein>
    <submittedName>
        <fullName evidence="8">Phosphoribosylformylglycinamidine synthase subunit PurQ</fullName>
    </submittedName>
</protein>
<keyword evidence="2" id="KW-0436">Ligase</keyword>
<evidence type="ECO:0000256" key="2">
    <source>
        <dbReference type="ARBA" id="ARBA00022598"/>
    </source>
</evidence>
<organism evidence="8">
    <name type="scientific">Caldithrix abyssi</name>
    <dbReference type="NCBI Taxonomy" id="187145"/>
    <lineage>
        <taxon>Bacteria</taxon>
        <taxon>Pseudomonadati</taxon>
        <taxon>Calditrichota</taxon>
        <taxon>Calditrichia</taxon>
        <taxon>Calditrichales</taxon>
        <taxon>Calditrichaceae</taxon>
        <taxon>Caldithrix</taxon>
    </lineage>
</organism>
<evidence type="ECO:0000313" key="8">
    <source>
        <dbReference type="EMBL" id="HHJ53490.1"/>
    </source>
</evidence>
<proteinExistence type="predicted"/>
<dbReference type="Gene3D" id="3.40.50.880">
    <property type="match status" value="1"/>
</dbReference>
<dbReference type="PIRSF" id="PIRSF001586">
    <property type="entry name" value="FGAM_synth_I"/>
    <property type="match status" value="1"/>
</dbReference>
<evidence type="ECO:0000256" key="5">
    <source>
        <dbReference type="ARBA" id="ARBA00022801"/>
    </source>
</evidence>
<dbReference type="AlphaFoldDB" id="A0A7V5UFL8"/>
<keyword evidence="4" id="KW-0658">Purine biosynthesis</keyword>
<dbReference type="PANTHER" id="PTHR10099">
    <property type="entry name" value="PHOSPHORIBOSYLFORMYLGLYCINAMIDINE SYNTHASE"/>
    <property type="match status" value="1"/>
</dbReference>